<dbReference type="AlphaFoldDB" id="A0AAD7ACJ6"/>
<reference evidence="1" key="1">
    <citation type="submission" date="2023-03" db="EMBL/GenBank/DDBJ databases">
        <title>Massive genome expansion in bonnet fungi (Mycena s.s.) driven by repeated elements and novel gene families across ecological guilds.</title>
        <authorList>
            <consortium name="Lawrence Berkeley National Laboratory"/>
            <person name="Harder C.B."/>
            <person name="Miyauchi S."/>
            <person name="Viragh M."/>
            <person name="Kuo A."/>
            <person name="Thoen E."/>
            <person name="Andreopoulos B."/>
            <person name="Lu D."/>
            <person name="Skrede I."/>
            <person name="Drula E."/>
            <person name="Henrissat B."/>
            <person name="Morin E."/>
            <person name="Kohler A."/>
            <person name="Barry K."/>
            <person name="LaButti K."/>
            <person name="Morin E."/>
            <person name="Salamov A."/>
            <person name="Lipzen A."/>
            <person name="Mereny Z."/>
            <person name="Hegedus B."/>
            <person name="Baldrian P."/>
            <person name="Stursova M."/>
            <person name="Weitz H."/>
            <person name="Taylor A."/>
            <person name="Grigoriev I.V."/>
            <person name="Nagy L.G."/>
            <person name="Martin F."/>
            <person name="Kauserud H."/>
        </authorList>
    </citation>
    <scope>NUCLEOTIDE SEQUENCE</scope>
    <source>
        <strain evidence="1">CBHHK002</strain>
    </source>
</reference>
<comment type="caution">
    <text evidence="1">The sequence shown here is derived from an EMBL/GenBank/DDBJ whole genome shotgun (WGS) entry which is preliminary data.</text>
</comment>
<keyword evidence="2" id="KW-1185">Reference proteome</keyword>
<proteinExistence type="predicted"/>
<organism evidence="1 2">
    <name type="scientific">Mycena albidolilacea</name>
    <dbReference type="NCBI Taxonomy" id="1033008"/>
    <lineage>
        <taxon>Eukaryota</taxon>
        <taxon>Fungi</taxon>
        <taxon>Dikarya</taxon>
        <taxon>Basidiomycota</taxon>
        <taxon>Agaricomycotina</taxon>
        <taxon>Agaricomycetes</taxon>
        <taxon>Agaricomycetidae</taxon>
        <taxon>Agaricales</taxon>
        <taxon>Marasmiineae</taxon>
        <taxon>Mycenaceae</taxon>
        <taxon>Mycena</taxon>
    </lineage>
</organism>
<sequence length="224" mass="23733">MLGGVVAKSEDALEGGAEEGLMGGRTIVTLADPDGAGVELPGGETEMLMVMEPDTEIDPEADAAISVGFKNTANRIQNARFTILWDHPNSLYGYTQPANRKPTPKAPRWALASAMRPSPSTFLDGSNLSEALSTAHQAIVDAIPACLNAAGTIANLIKNIEDLDAVLPTTIAEGTNKDEIHRVLTTVHSLDEESKTLPHLPSPAALILFLRRTRNAATQMGVCI</sequence>
<dbReference type="Proteomes" id="UP001218218">
    <property type="component" value="Unassembled WGS sequence"/>
</dbReference>
<dbReference type="EMBL" id="JARIHO010000009">
    <property type="protein sequence ID" value="KAJ7355210.1"/>
    <property type="molecule type" value="Genomic_DNA"/>
</dbReference>
<name>A0AAD7ACJ6_9AGAR</name>
<protein>
    <submittedName>
        <fullName evidence="1">Uncharacterized protein</fullName>
    </submittedName>
</protein>
<evidence type="ECO:0000313" key="1">
    <source>
        <dbReference type="EMBL" id="KAJ7355210.1"/>
    </source>
</evidence>
<accession>A0AAD7ACJ6</accession>
<gene>
    <name evidence="1" type="ORF">DFH08DRAFT_803259</name>
</gene>
<evidence type="ECO:0000313" key="2">
    <source>
        <dbReference type="Proteomes" id="UP001218218"/>
    </source>
</evidence>